<dbReference type="EMBL" id="BAAARN010000003">
    <property type="protein sequence ID" value="GAA2737725.1"/>
    <property type="molecule type" value="Genomic_DNA"/>
</dbReference>
<evidence type="ECO:0000313" key="2">
    <source>
        <dbReference type="EMBL" id="GAA2737725.1"/>
    </source>
</evidence>
<reference evidence="3" key="1">
    <citation type="journal article" date="2019" name="Int. J. Syst. Evol. Microbiol.">
        <title>The Global Catalogue of Microorganisms (GCM) 10K type strain sequencing project: providing services to taxonomists for standard genome sequencing and annotation.</title>
        <authorList>
            <consortium name="The Broad Institute Genomics Platform"/>
            <consortium name="The Broad Institute Genome Sequencing Center for Infectious Disease"/>
            <person name="Wu L."/>
            <person name="Ma J."/>
        </authorList>
    </citation>
    <scope>NUCLEOTIDE SEQUENCE [LARGE SCALE GENOMIC DNA]</scope>
    <source>
        <strain evidence="3">JCM 16378</strain>
    </source>
</reference>
<accession>A0ABP6H999</accession>
<evidence type="ECO:0000256" key="1">
    <source>
        <dbReference type="SAM" id="Phobius"/>
    </source>
</evidence>
<name>A0ABP6H999_9MICO</name>
<dbReference type="RefSeq" id="WP_344194087.1">
    <property type="nucleotide sequence ID" value="NZ_BAAARN010000003.1"/>
</dbReference>
<feature type="transmembrane region" description="Helical" evidence="1">
    <location>
        <begin position="42"/>
        <end position="62"/>
    </location>
</feature>
<proteinExistence type="predicted"/>
<gene>
    <name evidence="2" type="ORF">GCM10009867_26030</name>
</gene>
<keyword evidence="1" id="KW-0472">Membrane</keyword>
<evidence type="ECO:0000313" key="3">
    <source>
        <dbReference type="Proteomes" id="UP001501326"/>
    </source>
</evidence>
<keyword evidence="1" id="KW-0812">Transmembrane</keyword>
<keyword evidence="3" id="KW-1185">Reference proteome</keyword>
<organism evidence="2 3">
    <name type="scientific">Pedococcus aerophilus</name>
    <dbReference type="NCBI Taxonomy" id="436356"/>
    <lineage>
        <taxon>Bacteria</taxon>
        <taxon>Bacillati</taxon>
        <taxon>Actinomycetota</taxon>
        <taxon>Actinomycetes</taxon>
        <taxon>Micrococcales</taxon>
        <taxon>Intrasporangiaceae</taxon>
        <taxon>Pedococcus</taxon>
    </lineage>
</organism>
<keyword evidence="1" id="KW-1133">Transmembrane helix</keyword>
<comment type="caution">
    <text evidence="2">The sequence shown here is derived from an EMBL/GenBank/DDBJ whole genome shotgun (WGS) entry which is preliminary data.</text>
</comment>
<dbReference type="Proteomes" id="UP001501326">
    <property type="component" value="Unassembled WGS sequence"/>
</dbReference>
<sequence length="469" mass="49089">MSLETQLRDALVSRADALDAPAFDPYERVAGAVVTQRRRRRVATAGAVAAVAVVALLVPGLVQGGRDSTLPAKRTQVVVPGPNDPRWRSFTTWPTRGSLATDKAFLDTVGMRFGALNILYAADLPTSRVVVSYNSSADDAQKLTMYSGPRGAAAGDLAEVSSSAGGLDDVVSIREHADEDSTLVVLASPAVSRAGISRSVQIGLDGSVTRDAFRPVTLADGMYAEVLEDSPPALTRVSVEGDDQAAAKRRVTLMGRPTKDAAGEGSICLGCTGEDFRAKAELAIGEGDAYRLGLDPKDVRTTTRFFGAADPAVVERTELGAKGQVTSQVIVVDTTLTAGQVLRSAVVVVSEKDGSQAMTMESATGVPIDAATAAERPFVLDQQVDGDRVIHQVFAPTAAKVQLVSPGTLAYPPSAVVPVRNGSAIVTTQRTDPSIAPYEVVTFDAAGTQTGRWPIDLPSEDEWMAGATP</sequence>
<protein>
    <submittedName>
        <fullName evidence="2">Uncharacterized protein</fullName>
    </submittedName>
</protein>